<protein>
    <submittedName>
        <fullName evidence="2">DoxX family protein</fullName>
    </submittedName>
</protein>
<organism evidence="2">
    <name type="scientific">Caldithrix abyssi</name>
    <dbReference type="NCBI Taxonomy" id="187145"/>
    <lineage>
        <taxon>Bacteria</taxon>
        <taxon>Pseudomonadati</taxon>
        <taxon>Calditrichota</taxon>
        <taxon>Calditrichia</taxon>
        <taxon>Calditrichales</taxon>
        <taxon>Calditrichaceae</taxon>
        <taxon>Caldithrix</taxon>
    </lineage>
</organism>
<comment type="caution">
    <text evidence="2">The sequence shown here is derived from an EMBL/GenBank/DDBJ whole genome shotgun (WGS) entry which is preliminary data.</text>
</comment>
<keyword evidence="1" id="KW-0472">Membrane</keyword>
<accession>A0A7V5RNN1</accession>
<sequence>MNILTGALARYLFALPFGIFGLFHFMNGNAMTGMVPLPGGIFWVYLTGLALIAACVSILIDKQAKLATLLLGIMLLVFALLVHLPGVLNAETMQASMPNLLKDTALAGAALLYSGGAKS</sequence>
<keyword evidence="1" id="KW-1133">Transmembrane helix</keyword>
<dbReference type="AlphaFoldDB" id="A0A7V5RNN1"/>
<feature type="transmembrane region" description="Helical" evidence="1">
    <location>
        <begin position="7"/>
        <end position="26"/>
    </location>
</feature>
<feature type="transmembrane region" description="Helical" evidence="1">
    <location>
        <begin position="67"/>
        <end position="88"/>
    </location>
</feature>
<keyword evidence="1" id="KW-0812">Transmembrane</keyword>
<reference evidence="2" key="1">
    <citation type="journal article" date="2020" name="mSystems">
        <title>Genome- and Community-Level Interaction Insights into Carbon Utilization and Element Cycling Functions of Hydrothermarchaeota in Hydrothermal Sediment.</title>
        <authorList>
            <person name="Zhou Z."/>
            <person name="Liu Y."/>
            <person name="Xu W."/>
            <person name="Pan J."/>
            <person name="Luo Z.H."/>
            <person name="Li M."/>
        </authorList>
    </citation>
    <scope>NUCLEOTIDE SEQUENCE [LARGE SCALE GENOMIC DNA]</scope>
    <source>
        <strain evidence="2">HyVt-460</strain>
    </source>
</reference>
<gene>
    <name evidence="2" type="ORF">ENJ15_02305</name>
</gene>
<dbReference type="EMBL" id="DRLI01000085">
    <property type="protein sequence ID" value="HHM01816.1"/>
    <property type="molecule type" value="Genomic_DNA"/>
</dbReference>
<feature type="transmembrane region" description="Helical" evidence="1">
    <location>
        <begin position="41"/>
        <end position="60"/>
    </location>
</feature>
<proteinExistence type="predicted"/>
<dbReference type="Proteomes" id="UP000885771">
    <property type="component" value="Unassembled WGS sequence"/>
</dbReference>
<name>A0A7V5RNN1_CALAY</name>
<evidence type="ECO:0000256" key="1">
    <source>
        <dbReference type="SAM" id="Phobius"/>
    </source>
</evidence>
<evidence type="ECO:0000313" key="2">
    <source>
        <dbReference type="EMBL" id="HHM01816.1"/>
    </source>
</evidence>